<keyword evidence="7" id="KW-1185">Reference proteome</keyword>
<dbReference type="InterPro" id="IPR017871">
    <property type="entry name" value="ABC_transporter-like_CS"/>
</dbReference>
<evidence type="ECO:0000256" key="4">
    <source>
        <dbReference type="ARBA" id="ARBA00022840"/>
    </source>
</evidence>
<feature type="domain" description="ABC transporter" evidence="5">
    <location>
        <begin position="2"/>
        <end position="209"/>
    </location>
</feature>
<evidence type="ECO:0000259" key="5">
    <source>
        <dbReference type="PROSITE" id="PS50893"/>
    </source>
</evidence>
<evidence type="ECO:0000256" key="1">
    <source>
        <dbReference type="ARBA" id="ARBA00005417"/>
    </source>
</evidence>
<evidence type="ECO:0000313" key="7">
    <source>
        <dbReference type="Proteomes" id="UP001638015"/>
    </source>
</evidence>
<dbReference type="EMBL" id="JBGMEH010000003">
    <property type="protein sequence ID" value="MFO3716040.1"/>
    <property type="molecule type" value="Genomic_DNA"/>
</dbReference>
<dbReference type="PANTHER" id="PTHR43335:SF4">
    <property type="entry name" value="ABC TRANSPORTER, ATP-BINDING PROTEIN"/>
    <property type="match status" value="1"/>
</dbReference>
<protein>
    <submittedName>
        <fullName evidence="6">ABC transporter ATP-binding protein</fullName>
    </submittedName>
</protein>
<dbReference type="RefSeq" id="WP_394011956.1">
    <property type="nucleotide sequence ID" value="NZ_JBGMEH010000003.1"/>
</dbReference>
<dbReference type="Gene3D" id="3.40.50.300">
    <property type="entry name" value="P-loop containing nucleotide triphosphate hydrolases"/>
    <property type="match status" value="1"/>
</dbReference>
<proteinExistence type="inferred from homology"/>
<accession>A0ABW9MW54</accession>
<dbReference type="Proteomes" id="UP001638015">
    <property type="component" value="Unassembled WGS sequence"/>
</dbReference>
<reference evidence="6 7" key="1">
    <citation type="journal article" date="2025" name="Anaerobe">
        <title>Description of Anaerococcus kampingiae sp. nov., Anaerococcus groningensis sp. nov., Anaerococcus martiniensis sp. nov., and Anaerococcus cruorum sp. nov., isolated from human clinical specimens.</title>
        <authorList>
            <person name="Boiten K.E."/>
            <person name="Meijer J."/>
            <person name="van Wezel E.M."/>
            <person name="Veloo A.C.M."/>
        </authorList>
    </citation>
    <scope>NUCLEOTIDE SEQUENCE [LARGE SCALE GENOMIC DNA]</scope>
    <source>
        <strain evidence="6 7">ENR1039</strain>
    </source>
</reference>
<dbReference type="SMART" id="SM00382">
    <property type="entry name" value="AAA"/>
    <property type="match status" value="1"/>
</dbReference>
<evidence type="ECO:0000256" key="2">
    <source>
        <dbReference type="ARBA" id="ARBA00022448"/>
    </source>
</evidence>
<dbReference type="SUPFAM" id="SSF52540">
    <property type="entry name" value="P-loop containing nucleoside triphosphate hydrolases"/>
    <property type="match status" value="1"/>
</dbReference>
<comment type="caution">
    <text evidence="6">The sequence shown here is derived from an EMBL/GenBank/DDBJ whole genome shotgun (WGS) entry which is preliminary data.</text>
</comment>
<keyword evidence="2" id="KW-0813">Transport</keyword>
<keyword evidence="4 6" id="KW-0067">ATP-binding</keyword>
<dbReference type="Pfam" id="PF00005">
    <property type="entry name" value="ABC_tran"/>
    <property type="match status" value="1"/>
</dbReference>
<dbReference type="InterPro" id="IPR027417">
    <property type="entry name" value="P-loop_NTPase"/>
</dbReference>
<dbReference type="InterPro" id="IPR003593">
    <property type="entry name" value="AAA+_ATPase"/>
</dbReference>
<dbReference type="InterPro" id="IPR003439">
    <property type="entry name" value="ABC_transporter-like_ATP-bd"/>
</dbReference>
<comment type="similarity">
    <text evidence="1">Belongs to the ABC transporter superfamily.</text>
</comment>
<dbReference type="PANTHER" id="PTHR43335">
    <property type="entry name" value="ABC TRANSPORTER, ATP-BINDING PROTEIN"/>
    <property type="match status" value="1"/>
</dbReference>
<gene>
    <name evidence="6" type="ORF">ACCQ40_04450</name>
</gene>
<keyword evidence="3" id="KW-0547">Nucleotide-binding</keyword>
<dbReference type="GO" id="GO:0005524">
    <property type="term" value="F:ATP binding"/>
    <property type="evidence" value="ECO:0007669"/>
    <property type="project" value="UniProtKB-KW"/>
</dbReference>
<sequence length="209" mass="23429">MIEIINLYKYISGKLILDDINLNLKDGSVYGFIGRNGSGKTMLFRAICGLITIDKGEIIINGNKTSDNEITQNIGLLLENPSFLNGLSAYDNLKMIASIRRVVDDSRIDDVIDIVGLSQARDKKYEQFSLGMKQRLAIANVIMENPNILIFDEPTNAIDEQGIIVLKEIIKNEKNKGKLILIASHEKEIIEELCDEVYYMSEGKLTTKS</sequence>
<name>A0ABW9MW54_9FIRM</name>
<evidence type="ECO:0000256" key="3">
    <source>
        <dbReference type="ARBA" id="ARBA00022741"/>
    </source>
</evidence>
<organism evidence="6 7">
    <name type="scientific">Anaerococcus cruorum</name>
    <dbReference type="NCBI Taxonomy" id="3115617"/>
    <lineage>
        <taxon>Bacteria</taxon>
        <taxon>Bacillati</taxon>
        <taxon>Bacillota</taxon>
        <taxon>Tissierellia</taxon>
        <taxon>Tissierellales</taxon>
        <taxon>Peptoniphilaceae</taxon>
        <taxon>Anaerococcus</taxon>
    </lineage>
</organism>
<evidence type="ECO:0000313" key="6">
    <source>
        <dbReference type="EMBL" id="MFO3716040.1"/>
    </source>
</evidence>
<dbReference type="PROSITE" id="PS00211">
    <property type="entry name" value="ABC_TRANSPORTER_1"/>
    <property type="match status" value="1"/>
</dbReference>
<dbReference type="PROSITE" id="PS50893">
    <property type="entry name" value="ABC_TRANSPORTER_2"/>
    <property type="match status" value="1"/>
</dbReference>